<accession>E3T5F9</accession>
<dbReference type="GeneID" id="9887791"/>
<organismHost>
    <name type="scientific">Cafeteria roenbergensis</name>
    <name type="common">Marine flagellate</name>
    <dbReference type="NCBI Taxonomy" id="33653"/>
</organismHost>
<protein>
    <submittedName>
        <fullName evidence="1">Uncharacterized protein</fullName>
    </submittedName>
</protein>
<dbReference type="Proteomes" id="UP000029781">
    <property type="component" value="Segment"/>
</dbReference>
<evidence type="ECO:0000313" key="1">
    <source>
        <dbReference type="EMBL" id="ADO67422.1"/>
    </source>
</evidence>
<gene>
    <name evidence="1" type="ORF">crov388</name>
</gene>
<proteinExistence type="predicted"/>
<organism evidence="1 2">
    <name type="scientific">Cafeteria roenbergensis virus (strain BV-PW1)</name>
    <name type="common">CroV</name>
    <dbReference type="NCBI Taxonomy" id="693272"/>
    <lineage>
        <taxon>Viruses</taxon>
        <taxon>Varidnaviria</taxon>
        <taxon>Bamfordvirae</taxon>
        <taxon>Nucleocytoviricota</taxon>
        <taxon>Megaviricetes</taxon>
        <taxon>Imitervirales</taxon>
        <taxon>Mimiviridae</taxon>
        <taxon>Aliimimivirinae</taxon>
        <taxon>Rheavirus</taxon>
        <taxon>Rheavirus sinusmexicani</taxon>
    </lineage>
</organism>
<dbReference type="EMBL" id="GU244497">
    <property type="protein sequence ID" value="ADO67422.1"/>
    <property type="molecule type" value="Genomic_DNA"/>
</dbReference>
<reference evidence="1 2" key="1">
    <citation type="journal article" date="2010" name="Proc. Natl. Acad. Sci. U.S.A.">
        <title>Giant virus with a remarkable complement of genes infects marine zooplankton.</title>
        <authorList>
            <person name="Fischer M.G."/>
            <person name="Allen M.J."/>
            <person name="Wilson W.H."/>
            <person name="Suttle C.A."/>
        </authorList>
    </citation>
    <scope>NUCLEOTIDE SEQUENCE [LARGE SCALE GENOMIC DNA]</scope>
    <source>
        <strain evidence="1 2">BV-PW1</strain>
    </source>
</reference>
<name>E3T5F9_CROVB</name>
<dbReference type="RefSeq" id="YP_003970021.1">
    <property type="nucleotide sequence ID" value="NC_014637.1"/>
</dbReference>
<keyword evidence="2" id="KW-1185">Reference proteome</keyword>
<dbReference type="KEGG" id="vg:9887791"/>
<sequence length="343" mass="41002">MDYQFKITTTGTNIIEGKLKLDTTLTLEQLKLKLVGPIIYRIGLDKIKFFQRGKIYDDDERLYRLINTEPIMIHTSIVPLKNILIKSLMQDEPGLNINTNNDDDNDDDDIFNDFSYNLPPIQSHYQSHSDQPQHLLHQKLMKHTQSYEHPIHNKPYRHINQPQHPLHQKLMKHTQSYKHPIHNKPYRHINQPQFNQDHHQHEQLQQPHRYQSNDITEDRQQFFERHIVTDDGVDDHEPILDLKTPTELEKEMTETLQLFSKETITKLMDIYLNNKEEFMEFINYISKGHYNEVSSKYKMEYSSEIYGKIRDTFPMFKSKTNEEIKQELDKYGGNLDIMISHNF</sequence>
<evidence type="ECO:0000313" key="2">
    <source>
        <dbReference type="Proteomes" id="UP000029781"/>
    </source>
</evidence>